<sequence length="140" mass="15435">MHFVVKSNDMVIKKFAEKIEPCSLSMWLGTDLNESRAVDTILQSPLNGCKFMENVQVFCCSNRLVSVKKSPMSVLEKTVVKTMPFGGCRKKGTTVSKFSISQCSSSVYSKAIQVKIRFVGESNASNIDFAGFSSIPFTNV</sequence>
<protein>
    <submittedName>
        <fullName evidence="1">Uncharacterized protein</fullName>
    </submittedName>
</protein>
<evidence type="ECO:0000313" key="1">
    <source>
        <dbReference type="EMBL" id="GFS31404.1"/>
    </source>
</evidence>
<dbReference type="OrthoDB" id="6465707at2759"/>
<name>A0A8X6I5B2_9ARAC</name>
<comment type="caution">
    <text evidence="1">The sequence shown here is derived from an EMBL/GenBank/DDBJ whole genome shotgun (WGS) entry which is preliminary data.</text>
</comment>
<proteinExistence type="predicted"/>
<organism evidence="1 2">
    <name type="scientific">Trichonephila inaurata madagascariensis</name>
    <dbReference type="NCBI Taxonomy" id="2747483"/>
    <lineage>
        <taxon>Eukaryota</taxon>
        <taxon>Metazoa</taxon>
        <taxon>Ecdysozoa</taxon>
        <taxon>Arthropoda</taxon>
        <taxon>Chelicerata</taxon>
        <taxon>Arachnida</taxon>
        <taxon>Araneae</taxon>
        <taxon>Araneomorphae</taxon>
        <taxon>Entelegynae</taxon>
        <taxon>Araneoidea</taxon>
        <taxon>Nephilidae</taxon>
        <taxon>Trichonephila</taxon>
        <taxon>Trichonephila inaurata</taxon>
    </lineage>
</organism>
<dbReference type="EMBL" id="BMAV01024243">
    <property type="protein sequence ID" value="GFS31404.1"/>
    <property type="molecule type" value="Genomic_DNA"/>
</dbReference>
<reference evidence="1" key="1">
    <citation type="submission" date="2020-08" db="EMBL/GenBank/DDBJ databases">
        <title>Multicomponent nature underlies the extraordinary mechanical properties of spider dragline silk.</title>
        <authorList>
            <person name="Kono N."/>
            <person name="Nakamura H."/>
            <person name="Mori M."/>
            <person name="Yoshida Y."/>
            <person name="Ohtoshi R."/>
            <person name="Malay A.D."/>
            <person name="Moran D.A.P."/>
            <person name="Tomita M."/>
            <person name="Numata K."/>
            <person name="Arakawa K."/>
        </authorList>
    </citation>
    <scope>NUCLEOTIDE SEQUENCE</scope>
</reference>
<accession>A0A8X6I5B2</accession>
<dbReference type="AlphaFoldDB" id="A0A8X6I5B2"/>
<gene>
    <name evidence="1" type="ORF">TNIN_437371</name>
</gene>
<keyword evidence="2" id="KW-1185">Reference proteome</keyword>
<dbReference type="Proteomes" id="UP000886998">
    <property type="component" value="Unassembled WGS sequence"/>
</dbReference>
<evidence type="ECO:0000313" key="2">
    <source>
        <dbReference type="Proteomes" id="UP000886998"/>
    </source>
</evidence>